<dbReference type="InterPro" id="IPR005479">
    <property type="entry name" value="CPAse_ATP-bd"/>
</dbReference>
<dbReference type="AlphaFoldDB" id="A0A6A6BP51"/>
<gene>
    <name evidence="13" type="ORF">K452DRAFT_219454</name>
</gene>
<dbReference type="GO" id="GO:0016874">
    <property type="term" value="F:ligase activity"/>
    <property type="evidence" value="ECO:0007669"/>
    <property type="project" value="UniProtKB-KW"/>
</dbReference>
<dbReference type="Pfam" id="PF00289">
    <property type="entry name" value="Biotin_carb_N"/>
    <property type="match status" value="1"/>
</dbReference>
<evidence type="ECO:0000256" key="4">
    <source>
        <dbReference type="ARBA" id="ARBA00022801"/>
    </source>
</evidence>
<accession>A0A6A6BP51</accession>
<evidence type="ECO:0000256" key="5">
    <source>
        <dbReference type="ARBA" id="ARBA00022840"/>
    </source>
</evidence>
<dbReference type="Pfam" id="PF02682">
    <property type="entry name" value="CT_C_D"/>
    <property type="match status" value="1"/>
</dbReference>
<dbReference type="PROSITE" id="PS00867">
    <property type="entry name" value="CPSASE_2"/>
    <property type="match status" value="1"/>
</dbReference>
<dbReference type="SMART" id="SM00796">
    <property type="entry name" value="AHS1"/>
    <property type="match status" value="1"/>
</dbReference>
<dbReference type="OrthoDB" id="196847at2759"/>
<dbReference type="GO" id="GO:0016787">
    <property type="term" value="F:hydrolase activity"/>
    <property type="evidence" value="ECO:0007669"/>
    <property type="project" value="UniProtKB-KW"/>
</dbReference>
<dbReference type="InterPro" id="IPR003833">
    <property type="entry name" value="CT_C_D"/>
</dbReference>
<dbReference type="InterPro" id="IPR005481">
    <property type="entry name" value="BC-like_N"/>
</dbReference>
<dbReference type="InterPro" id="IPR000089">
    <property type="entry name" value="Biotin_lipoyl"/>
</dbReference>
<dbReference type="Gene3D" id="2.40.50.100">
    <property type="match status" value="1"/>
</dbReference>
<evidence type="ECO:0000259" key="12">
    <source>
        <dbReference type="PROSITE" id="PS50979"/>
    </source>
</evidence>
<dbReference type="InterPro" id="IPR011761">
    <property type="entry name" value="ATP-grasp"/>
</dbReference>
<keyword evidence="3 7" id="KW-0547">Nucleotide-binding</keyword>
<dbReference type="InterPro" id="IPR003778">
    <property type="entry name" value="CT_A_B"/>
</dbReference>
<evidence type="ECO:0000256" key="1">
    <source>
        <dbReference type="ARBA" id="ARBA00001953"/>
    </source>
</evidence>
<evidence type="ECO:0000256" key="2">
    <source>
        <dbReference type="ARBA" id="ARBA00022598"/>
    </source>
</evidence>
<organism evidence="13 14">
    <name type="scientific">Aplosporella prunicola CBS 121167</name>
    <dbReference type="NCBI Taxonomy" id="1176127"/>
    <lineage>
        <taxon>Eukaryota</taxon>
        <taxon>Fungi</taxon>
        <taxon>Dikarya</taxon>
        <taxon>Ascomycota</taxon>
        <taxon>Pezizomycotina</taxon>
        <taxon>Dothideomycetes</taxon>
        <taxon>Dothideomycetes incertae sedis</taxon>
        <taxon>Botryosphaeriales</taxon>
        <taxon>Aplosporellaceae</taxon>
        <taxon>Aplosporella</taxon>
    </lineage>
</organism>
<dbReference type="SUPFAM" id="SSF50891">
    <property type="entry name" value="Cyclophilin-like"/>
    <property type="match status" value="2"/>
</dbReference>
<dbReference type="Pfam" id="PF02785">
    <property type="entry name" value="Biotin_carb_C"/>
    <property type="match status" value="1"/>
</dbReference>
<feature type="domain" description="Biotin carboxylation" evidence="12">
    <location>
        <begin position="1"/>
        <end position="450"/>
    </location>
</feature>
<evidence type="ECO:0000259" key="11">
    <source>
        <dbReference type="PROSITE" id="PS50975"/>
    </source>
</evidence>
<dbReference type="SMART" id="SM00797">
    <property type="entry name" value="AHS2"/>
    <property type="match status" value="1"/>
</dbReference>
<sequence length="1249" mass="130098">MENIKTLLIADRGEIAVVYTPADSSSQHVHATSSSTALPLSANAAYTDTAQILALARTHGATAIAPGYGFLSESASFARAVHAANLTWLGPSASAIETFGAKHAARAFAARCGVPVVPGSGGLVRGAREVREVGERVGWPVVLKASCGGGGMGLAVCEGAGGVEGALARVTRCPGGSDGGDGVVVEKYVPRARHVEVQVFGNGRGDAVHFGERECSVQRRHQKVVEECPSPFVVARPELRLRERLTDAAVRLARAAEYGSVGTVEFLVDEATGDFFFLEMNTRLQVEHGVTELCYGVDLVELMLRQADAEAAGRGGLSGEELAALQKEGPVGAAVEVRVYAENPVRDFAPAPGLLQCVRWGSPEGFPGTPRIDTWVKTGTTITPHYDPLIGKLLHHSPSRATTIAALTQTLHTTTLHGPPTNLFFLASILSSPAFLAGATPTSFLASLPPYTPHAIDVLAGGALTTVQDLPGRPRTGNGIPPSGPMDGLALQLANLLVGNLRGTAGLEMTLAGPTLRVCAPAVVVALCGADAEAELDGAPFPPWTRRVLRRGQTLRVGRVGGGGGCRAYLAVRGGLPGVPLYCGSRSTAPALGLGGYQGRGLAAGDLLEVSGDAGPTAHEEEEEEEEEEDVSLPERLRPLYAADWTLAALPGPHTTGFLTPAAGAALFASPFTVSHNASRSGIRLAVPPSTPPIQWARETGGDGGAHPSNVVEYGYAVGALNWAGDTPCLFPVDGPDFGGFVSVLTVVGAEHWKMGQLRPGDRVRFVRVGLGEAGRAREGVEAFLGGVEDALGRGGKGEAFAGVEALRVDAADDGGVLARSTEKEKAIVARLPAGPNQPRVTYRQSGDSALLVSYSGGQTFSLALRARVALLRTSLSSPTSTPPHIRTALLKSTPCCASLLVHFTPQALPQHALLAHLQTLETRLRALAAPALPTRQITLPLAFASPAIDKATAHYAATQRAHAPFLPSNSAYVARSNGLTEPALRQQLLATTLVAVAVGFFAGTPVCLPLDPRHRLRCAKMSPPRVGGTPAGSLGWGGGCAALYPVEAPGGYALLGRTVPVFGAFGGEEGGASEAGEAAAAAKVGEEGAAPTFLLQPGDMLTFREVGSAELDAALARFRAGLFVPEVVETVFDVLAHERLLEETEAEAAAIRARQAVAEAEVAREEEASLEMVEVDAPMDANVWKVEVGVGDVVMADQVIAVLEAMKLEIAVRVPENRKNTALVERVLVRPGEMVRAGQRVAVLRLRG</sequence>
<dbReference type="Pfam" id="PF02786">
    <property type="entry name" value="CPSase_L_D2"/>
    <property type="match status" value="1"/>
</dbReference>
<dbReference type="PROSITE" id="PS50975">
    <property type="entry name" value="ATP_GRASP"/>
    <property type="match status" value="1"/>
</dbReference>
<dbReference type="InterPro" id="IPR011054">
    <property type="entry name" value="Rudment_hybrid_motif"/>
</dbReference>
<dbReference type="SUPFAM" id="SSF160467">
    <property type="entry name" value="PH0987 N-terminal domain-like"/>
    <property type="match status" value="1"/>
</dbReference>
<dbReference type="InterPro" id="IPR029000">
    <property type="entry name" value="Cyclophilin-like_dom_sf"/>
</dbReference>
<dbReference type="Proteomes" id="UP000799438">
    <property type="component" value="Unassembled WGS sequence"/>
</dbReference>
<dbReference type="InterPro" id="IPR001882">
    <property type="entry name" value="Biotin_BS"/>
</dbReference>
<evidence type="ECO:0000313" key="14">
    <source>
        <dbReference type="Proteomes" id="UP000799438"/>
    </source>
</evidence>
<evidence type="ECO:0000259" key="10">
    <source>
        <dbReference type="PROSITE" id="PS50968"/>
    </source>
</evidence>
<dbReference type="GeneID" id="54293910"/>
<keyword evidence="8" id="KW-0175">Coiled coil</keyword>
<dbReference type="EMBL" id="ML995476">
    <property type="protein sequence ID" value="KAF2145910.1"/>
    <property type="molecule type" value="Genomic_DNA"/>
</dbReference>
<proteinExistence type="predicted"/>
<keyword evidence="2" id="KW-0436">Ligase</keyword>
<dbReference type="GO" id="GO:0046872">
    <property type="term" value="F:metal ion binding"/>
    <property type="evidence" value="ECO:0007669"/>
    <property type="project" value="InterPro"/>
</dbReference>
<keyword evidence="4" id="KW-0378">Hydrolase</keyword>
<evidence type="ECO:0000313" key="13">
    <source>
        <dbReference type="EMBL" id="KAF2145910.1"/>
    </source>
</evidence>
<dbReference type="SMART" id="SM00878">
    <property type="entry name" value="Biotin_carb_C"/>
    <property type="match status" value="1"/>
</dbReference>
<dbReference type="PROSITE" id="PS50968">
    <property type="entry name" value="BIOTINYL_LIPOYL"/>
    <property type="match status" value="1"/>
</dbReference>
<dbReference type="Pfam" id="PF02626">
    <property type="entry name" value="CT_A_B"/>
    <property type="match status" value="1"/>
</dbReference>
<dbReference type="Gene3D" id="3.30.1360.40">
    <property type="match status" value="1"/>
</dbReference>
<keyword evidence="6" id="KW-0092">Biotin</keyword>
<evidence type="ECO:0008006" key="15">
    <source>
        <dbReference type="Google" id="ProtNLM"/>
    </source>
</evidence>
<dbReference type="SUPFAM" id="SSF51246">
    <property type="entry name" value="Rudiment single hybrid motif"/>
    <property type="match status" value="1"/>
</dbReference>
<dbReference type="CDD" id="cd06850">
    <property type="entry name" value="biotinyl_domain"/>
    <property type="match status" value="1"/>
</dbReference>
<dbReference type="SUPFAM" id="SSF52440">
    <property type="entry name" value="PreATP-grasp domain"/>
    <property type="match status" value="1"/>
</dbReference>
<evidence type="ECO:0000256" key="3">
    <source>
        <dbReference type="ARBA" id="ARBA00022741"/>
    </source>
</evidence>
<dbReference type="Pfam" id="PF00364">
    <property type="entry name" value="Biotin_lipoyl"/>
    <property type="match status" value="1"/>
</dbReference>
<dbReference type="PANTHER" id="PTHR18866">
    <property type="entry name" value="CARBOXYLASE:PYRUVATE/ACETYL-COA/PROPIONYL-COA CARBOXYLASE"/>
    <property type="match status" value="1"/>
</dbReference>
<feature type="domain" description="Lipoyl-binding" evidence="10">
    <location>
        <begin position="1164"/>
        <end position="1246"/>
    </location>
</feature>
<comment type="cofactor">
    <cofactor evidence="1">
        <name>biotin</name>
        <dbReference type="ChEBI" id="CHEBI:57586"/>
    </cofactor>
</comment>
<evidence type="ECO:0000256" key="7">
    <source>
        <dbReference type="PROSITE-ProRule" id="PRU00409"/>
    </source>
</evidence>
<evidence type="ECO:0000256" key="9">
    <source>
        <dbReference type="SAM" id="MobiDB-lite"/>
    </source>
</evidence>
<feature type="domain" description="ATP-grasp" evidence="11">
    <location>
        <begin position="106"/>
        <end position="308"/>
    </location>
</feature>
<keyword evidence="14" id="KW-1185">Reference proteome</keyword>
<name>A0A6A6BP51_9PEZI</name>
<dbReference type="InterPro" id="IPR011053">
    <property type="entry name" value="Single_hybrid_motif"/>
</dbReference>
<feature type="compositionally biased region" description="Acidic residues" evidence="9">
    <location>
        <begin position="620"/>
        <end position="632"/>
    </location>
</feature>
<dbReference type="InterPro" id="IPR011764">
    <property type="entry name" value="Biotin_carboxylation_dom"/>
</dbReference>
<feature type="coiled-coil region" evidence="8">
    <location>
        <begin position="1135"/>
        <end position="1167"/>
    </location>
</feature>
<evidence type="ECO:0000256" key="6">
    <source>
        <dbReference type="ARBA" id="ARBA00023267"/>
    </source>
</evidence>
<dbReference type="SUPFAM" id="SSF56059">
    <property type="entry name" value="Glutathione synthetase ATP-binding domain-like"/>
    <property type="match status" value="1"/>
</dbReference>
<feature type="region of interest" description="Disordered" evidence="9">
    <location>
        <begin position="610"/>
        <end position="633"/>
    </location>
</feature>
<dbReference type="PANTHER" id="PTHR18866:SF128">
    <property type="entry name" value="UREA AMIDOLYASE"/>
    <property type="match status" value="1"/>
</dbReference>
<dbReference type="SUPFAM" id="SSF51230">
    <property type="entry name" value="Single hybrid motif"/>
    <property type="match status" value="1"/>
</dbReference>
<protein>
    <recommendedName>
        <fullName evidence="15">Urea carboxylase</fullName>
    </recommendedName>
</protein>
<dbReference type="Gene3D" id="3.30.470.20">
    <property type="entry name" value="ATP-grasp fold, B domain"/>
    <property type="match status" value="1"/>
</dbReference>
<dbReference type="InterPro" id="IPR050856">
    <property type="entry name" value="Biotin_carboxylase_complex"/>
</dbReference>
<reference evidence="13" key="1">
    <citation type="journal article" date="2020" name="Stud. Mycol.">
        <title>101 Dothideomycetes genomes: a test case for predicting lifestyles and emergence of pathogens.</title>
        <authorList>
            <person name="Haridas S."/>
            <person name="Albert R."/>
            <person name="Binder M."/>
            <person name="Bloem J."/>
            <person name="Labutti K."/>
            <person name="Salamov A."/>
            <person name="Andreopoulos B."/>
            <person name="Baker S."/>
            <person name="Barry K."/>
            <person name="Bills G."/>
            <person name="Bluhm B."/>
            <person name="Cannon C."/>
            <person name="Castanera R."/>
            <person name="Culley D."/>
            <person name="Daum C."/>
            <person name="Ezra D."/>
            <person name="Gonzalez J."/>
            <person name="Henrissat B."/>
            <person name="Kuo A."/>
            <person name="Liang C."/>
            <person name="Lipzen A."/>
            <person name="Lutzoni F."/>
            <person name="Magnuson J."/>
            <person name="Mondo S."/>
            <person name="Nolan M."/>
            <person name="Ohm R."/>
            <person name="Pangilinan J."/>
            <person name="Park H.-J."/>
            <person name="Ramirez L."/>
            <person name="Alfaro M."/>
            <person name="Sun H."/>
            <person name="Tritt A."/>
            <person name="Yoshinaga Y."/>
            <person name="Zwiers L.-H."/>
            <person name="Turgeon B."/>
            <person name="Goodwin S."/>
            <person name="Spatafora J."/>
            <person name="Crous P."/>
            <person name="Grigoriev I."/>
        </authorList>
    </citation>
    <scope>NUCLEOTIDE SEQUENCE</scope>
    <source>
        <strain evidence="13">CBS 121167</strain>
    </source>
</reference>
<dbReference type="PROSITE" id="PS00188">
    <property type="entry name" value="BIOTIN"/>
    <property type="match status" value="1"/>
</dbReference>
<keyword evidence="5 7" id="KW-0067">ATP-binding</keyword>
<dbReference type="InterPro" id="IPR016185">
    <property type="entry name" value="PreATP-grasp_dom_sf"/>
</dbReference>
<dbReference type="InterPro" id="IPR005482">
    <property type="entry name" value="Biotin_COase_C"/>
</dbReference>
<dbReference type="PROSITE" id="PS50979">
    <property type="entry name" value="BC"/>
    <property type="match status" value="1"/>
</dbReference>
<dbReference type="RefSeq" id="XP_033401622.1">
    <property type="nucleotide sequence ID" value="XM_033536414.1"/>
</dbReference>
<evidence type="ECO:0000256" key="8">
    <source>
        <dbReference type="SAM" id="Coils"/>
    </source>
</evidence>
<dbReference type="Gene3D" id="2.40.100.10">
    <property type="entry name" value="Cyclophilin-like"/>
    <property type="match status" value="2"/>
</dbReference>
<dbReference type="GO" id="GO:0005524">
    <property type="term" value="F:ATP binding"/>
    <property type="evidence" value="ECO:0007669"/>
    <property type="project" value="UniProtKB-UniRule"/>
</dbReference>